<gene>
    <name evidence="2" type="ORF">QO012_003353</name>
</gene>
<evidence type="ECO:0000313" key="2">
    <source>
        <dbReference type="EMBL" id="MDQ0448841.1"/>
    </source>
</evidence>
<dbReference type="NCBIfam" id="TIGR02218">
    <property type="entry name" value="phg_TIGR02218"/>
    <property type="match status" value="1"/>
</dbReference>
<proteinExistence type="predicted"/>
<feature type="domain" description="Bacteriophage phiJL001 Gp84 C-terminal" evidence="1">
    <location>
        <begin position="195"/>
        <end position="276"/>
    </location>
</feature>
<dbReference type="EMBL" id="JAUSVP010000011">
    <property type="protein sequence ID" value="MDQ0448841.1"/>
    <property type="molecule type" value="Genomic_DNA"/>
</dbReference>
<dbReference type="RefSeq" id="WP_238202021.1">
    <property type="nucleotide sequence ID" value="NZ_BPQE01000008.1"/>
</dbReference>
<organism evidence="2 3">
    <name type="scientific">Methylobacterium aerolatum</name>
    <dbReference type="NCBI Taxonomy" id="418708"/>
    <lineage>
        <taxon>Bacteria</taxon>
        <taxon>Pseudomonadati</taxon>
        <taxon>Pseudomonadota</taxon>
        <taxon>Alphaproteobacteria</taxon>
        <taxon>Hyphomicrobiales</taxon>
        <taxon>Methylobacteriaceae</taxon>
        <taxon>Methylobacterium</taxon>
    </lineage>
</organism>
<name>A0ABU0I5A3_9HYPH</name>
<dbReference type="InterPro" id="IPR011928">
    <property type="entry name" value="Phage_phiJL001_Gp84"/>
</dbReference>
<dbReference type="InterPro" id="IPR018964">
    <property type="entry name" value="Phage_phiJL001_Gp84_C"/>
</dbReference>
<accession>A0ABU0I5A3</accession>
<evidence type="ECO:0000313" key="3">
    <source>
        <dbReference type="Proteomes" id="UP001231124"/>
    </source>
</evidence>
<comment type="caution">
    <text evidence="2">The sequence shown here is derived from an EMBL/GenBank/DDBJ whole genome shotgun (WGS) entry which is preliminary data.</text>
</comment>
<keyword evidence="3" id="KW-1185">Reference proteome</keyword>
<dbReference type="Pfam" id="PF09356">
    <property type="entry name" value="Phage_BR0599"/>
    <property type="match status" value="1"/>
</dbReference>
<reference evidence="2 3" key="1">
    <citation type="submission" date="2023-07" db="EMBL/GenBank/DDBJ databases">
        <title>Genomic Encyclopedia of Type Strains, Phase IV (KMG-IV): sequencing the most valuable type-strain genomes for metagenomic binning, comparative biology and taxonomic classification.</title>
        <authorList>
            <person name="Goeker M."/>
        </authorList>
    </citation>
    <scope>NUCLEOTIDE SEQUENCE [LARGE SCALE GENOMIC DNA]</scope>
    <source>
        <strain evidence="2 3">DSM 19013</strain>
    </source>
</reference>
<evidence type="ECO:0000259" key="1">
    <source>
        <dbReference type="Pfam" id="PF09356"/>
    </source>
</evidence>
<dbReference type="Proteomes" id="UP001231124">
    <property type="component" value="Unassembled WGS sequence"/>
</dbReference>
<dbReference type="Pfam" id="PF09931">
    <property type="entry name" value="Phage_phiJL001_Gp84_N"/>
    <property type="match status" value="1"/>
</dbReference>
<protein>
    <submittedName>
        <fullName evidence="2">Phage protein (TIGR02218 family)</fullName>
    </submittedName>
</protein>
<sequence>MKTVSPGLSASLAAGVTTLCTCWIVTRRDGTVLGFTDHDADLVVEGVACLAESGVTASALEQSAGLAVDGMTLMGALTGDRLGEDDLARGLFDGARLSAWRVDWQTPADRVQIFAGTIGEVSRGRTAFQAEVRSLTNALNQPRGRLYGRSCEAAFGDGRCGVDASLSAYRSGGTVTRLVSGRSFAASGLAAYAPGWFSAGTLTWLTGRNAGAVQEVRTHLGRESALLDLWEPTALAMAPGDTFTIVAGCDRTFESCRGKFGNAANFRGFPHLPGSDYAMTYARPGAQNDGGRLD</sequence>